<keyword evidence="1" id="KW-1133">Transmembrane helix</keyword>
<keyword evidence="1" id="KW-0812">Transmembrane</keyword>
<keyword evidence="3" id="KW-1185">Reference proteome</keyword>
<gene>
    <name evidence="2" type="ORF">M5G11_17015</name>
</gene>
<evidence type="ECO:0000256" key="1">
    <source>
        <dbReference type="SAM" id="Phobius"/>
    </source>
</evidence>
<evidence type="ECO:0000313" key="3">
    <source>
        <dbReference type="Proteomes" id="UP001148203"/>
    </source>
</evidence>
<organism evidence="2 3">
    <name type="scientific">Pseudomonas fontis</name>
    <dbReference type="NCBI Taxonomy" id="2942633"/>
    <lineage>
        <taxon>Bacteria</taxon>
        <taxon>Pseudomonadati</taxon>
        <taxon>Pseudomonadota</taxon>
        <taxon>Gammaproteobacteria</taxon>
        <taxon>Pseudomonadales</taxon>
        <taxon>Pseudomonadaceae</taxon>
        <taxon>Pseudomonas</taxon>
    </lineage>
</organism>
<protein>
    <submittedName>
        <fullName evidence="2">DUF2946 domain-containing protein</fullName>
    </submittedName>
</protein>
<sequence length="129" mass="13869">MTFSATPNRPLIAWTLYFCVLFNLFACGLGHGQMMGLKLNGIGGAFCSAMGNPGPTLKSDYSEDSVAGWDSMQTCPVCAAAVVCLGLSLVIGWLLAISRPRRYVRELRSKAPPRYCWPAANPRASPALV</sequence>
<dbReference type="RefSeq" id="WP_273911720.1">
    <property type="nucleotide sequence ID" value="NZ_JAMDGX010000044.1"/>
</dbReference>
<evidence type="ECO:0000313" key="2">
    <source>
        <dbReference type="EMBL" id="MDD0992237.1"/>
    </source>
</evidence>
<accession>A0ABT5NVM6</accession>
<dbReference type="EMBL" id="JAMDGY010000053">
    <property type="protein sequence ID" value="MDD0992237.1"/>
    <property type="molecule type" value="Genomic_DNA"/>
</dbReference>
<feature type="transmembrane region" description="Helical" evidence="1">
    <location>
        <begin position="79"/>
        <end position="98"/>
    </location>
</feature>
<reference evidence="2 3" key="1">
    <citation type="submission" date="2022-05" db="EMBL/GenBank/DDBJ databases">
        <title>Novel Pseudomonas spp. Isolated from a Rainbow Trout Aquaculture Facility.</title>
        <authorList>
            <person name="Testerman T."/>
            <person name="Graf J."/>
        </authorList>
    </citation>
    <scope>NUCLEOTIDE SEQUENCE [LARGE SCALE GENOMIC DNA]</scope>
    <source>
        <strain evidence="2 3">ID681</strain>
    </source>
</reference>
<keyword evidence="1" id="KW-0472">Membrane</keyword>
<feature type="transmembrane region" description="Helical" evidence="1">
    <location>
        <begin position="12"/>
        <end position="31"/>
    </location>
</feature>
<dbReference type="Proteomes" id="UP001148203">
    <property type="component" value="Unassembled WGS sequence"/>
</dbReference>
<dbReference type="InterPro" id="IPR021333">
    <property type="entry name" value="DUF2946"/>
</dbReference>
<comment type="caution">
    <text evidence="2">The sequence shown here is derived from an EMBL/GenBank/DDBJ whole genome shotgun (WGS) entry which is preliminary data.</text>
</comment>
<dbReference type="Pfam" id="PF11162">
    <property type="entry name" value="DUF2946"/>
    <property type="match status" value="1"/>
</dbReference>
<name>A0ABT5NVM6_9PSED</name>
<proteinExistence type="predicted"/>